<dbReference type="InterPro" id="IPR007404">
    <property type="entry name" value="YdjM-like"/>
</dbReference>
<reference evidence="2" key="1">
    <citation type="submission" date="2020-01" db="EMBL/GenBank/DDBJ databases">
        <authorList>
            <person name="Meier V. D."/>
            <person name="Meier V D."/>
        </authorList>
    </citation>
    <scope>NUCLEOTIDE SEQUENCE</scope>
    <source>
        <strain evidence="2">HLG_WM_MAG_03</strain>
    </source>
</reference>
<protein>
    <recommendedName>
        <fullName evidence="3">Metal-dependent hydrolase</fullName>
    </recommendedName>
</protein>
<name>A0A6S6S7J2_9BACT</name>
<feature type="transmembrane region" description="Helical" evidence="1">
    <location>
        <begin position="81"/>
        <end position="100"/>
    </location>
</feature>
<feature type="transmembrane region" description="Helical" evidence="1">
    <location>
        <begin position="59"/>
        <end position="75"/>
    </location>
</feature>
<dbReference type="Pfam" id="PF04307">
    <property type="entry name" value="YdjM"/>
    <property type="match status" value="1"/>
</dbReference>
<keyword evidence="1" id="KW-0472">Membrane</keyword>
<dbReference type="EMBL" id="CACVAR010000125">
    <property type="protein sequence ID" value="CAA6804321.1"/>
    <property type="molecule type" value="Genomic_DNA"/>
</dbReference>
<sequence length="242" mass="27160">MANFNTHFTVAATASAVVSATLLSMEVVTPEQAVIAFGIGTLGGLLPDVDSAHSTSIKVGFNVLSLLMTIMLIFVKSSTYSLIEMAVVSVLVFMGIRYAFLEFFRKISKHRGMFHTIPVAMIWGIVVASMCQWFFDLNSLVSWVYGFMVTWGYIVHLILDETYSVDLGNRRMKRSSGTAFKFGMFKTRNQKIQTAIVYASIPLLLLFVAPNTDLVQTAIFSEEAWLNFKDIIIPHDGRWFFH</sequence>
<proteinExistence type="predicted"/>
<evidence type="ECO:0008006" key="3">
    <source>
        <dbReference type="Google" id="ProtNLM"/>
    </source>
</evidence>
<keyword evidence="1" id="KW-1133">Transmembrane helix</keyword>
<dbReference type="AlphaFoldDB" id="A0A6S6S7J2"/>
<feature type="transmembrane region" description="Helical" evidence="1">
    <location>
        <begin position="192"/>
        <end position="209"/>
    </location>
</feature>
<evidence type="ECO:0000256" key="1">
    <source>
        <dbReference type="SAM" id="Phobius"/>
    </source>
</evidence>
<gene>
    <name evidence="2" type="ORF">HELGO_WM13664</name>
</gene>
<feature type="transmembrane region" description="Helical" evidence="1">
    <location>
        <begin position="112"/>
        <end position="135"/>
    </location>
</feature>
<keyword evidence="1" id="KW-0812">Transmembrane</keyword>
<feature type="transmembrane region" description="Helical" evidence="1">
    <location>
        <begin position="141"/>
        <end position="163"/>
    </location>
</feature>
<organism evidence="2">
    <name type="scientific">uncultured Sulfurovum sp</name>
    <dbReference type="NCBI Taxonomy" id="269237"/>
    <lineage>
        <taxon>Bacteria</taxon>
        <taxon>Pseudomonadati</taxon>
        <taxon>Campylobacterota</taxon>
        <taxon>Epsilonproteobacteria</taxon>
        <taxon>Campylobacterales</taxon>
        <taxon>Sulfurovaceae</taxon>
        <taxon>Sulfurovum</taxon>
        <taxon>environmental samples</taxon>
    </lineage>
</organism>
<accession>A0A6S6S7J2</accession>
<evidence type="ECO:0000313" key="2">
    <source>
        <dbReference type="EMBL" id="CAA6804321.1"/>
    </source>
</evidence>